<evidence type="ECO:0000313" key="4">
    <source>
        <dbReference type="EMBL" id="TVU70671.1"/>
    </source>
</evidence>
<accession>A0A558HNM9</accession>
<dbReference type="Pfam" id="PF12849">
    <property type="entry name" value="PBP_like_2"/>
    <property type="match status" value="1"/>
</dbReference>
<evidence type="ECO:0000313" key="5">
    <source>
        <dbReference type="Proteomes" id="UP000319941"/>
    </source>
</evidence>
<reference evidence="4 5" key="1">
    <citation type="submission" date="2019-07" db="EMBL/GenBank/DDBJ databases">
        <title>Diversity of Bacteria from Kongsfjorden, Arctic.</title>
        <authorList>
            <person name="Yu Y."/>
        </authorList>
    </citation>
    <scope>NUCLEOTIDE SEQUENCE [LARGE SCALE GENOMIC DNA]</scope>
    <source>
        <strain evidence="4 5">SM1923</strain>
    </source>
</reference>
<dbReference type="InterPro" id="IPR024370">
    <property type="entry name" value="PBP_domain"/>
</dbReference>
<comment type="caution">
    <text evidence="4">The sequence shown here is derived from an EMBL/GenBank/DDBJ whole genome shotgun (WGS) entry which is preliminary data.</text>
</comment>
<dbReference type="EMBL" id="VNFH01000005">
    <property type="protein sequence ID" value="TVU70671.1"/>
    <property type="molecule type" value="Genomic_DNA"/>
</dbReference>
<feature type="chain" id="PRO_5022065295" evidence="2">
    <location>
        <begin position="32"/>
        <end position="304"/>
    </location>
</feature>
<evidence type="ECO:0000256" key="1">
    <source>
        <dbReference type="SAM" id="MobiDB-lite"/>
    </source>
</evidence>
<dbReference type="PANTHER" id="PTHR37945">
    <property type="entry name" value="EXTRACELLULAR TUNGSTATE BINDING PROTEIN"/>
    <property type="match status" value="1"/>
</dbReference>
<dbReference type="Gene3D" id="3.40.190.10">
    <property type="entry name" value="Periplasmic binding protein-like II"/>
    <property type="match status" value="2"/>
</dbReference>
<gene>
    <name evidence="4" type="ORF">FQP86_08615</name>
</gene>
<feature type="region of interest" description="Disordered" evidence="1">
    <location>
        <begin position="281"/>
        <end position="304"/>
    </location>
</feature>
<dbReference type="Proteomes" id="UP000319941">
    <property type="component" value="Unassembled WGS sequence"/>
</dbReference>
<evidence type="ECO:0000259" key="3">
    <source>
        <dbReference type="Pfam" id="PF12849"/>
    </source>
</evidence>
<feature type="compositionally biased region" description="Polar residues" evidence="1">
    <location>
        <begin position="282"/>
        <end position="296"/>
    </location>
</feature>
<keyword evidence="2" id="KW-0732">Signal</keyword>
<dbReference type="STRING" id="553385.GCA_000591415_03605"/>
<proteinExistence type="predicted"/>
<dbReference type="SUPFAM" id="SSF53850">
    <property type="entry name" value="Periplasmic binding protein-like II"/>
    <property type="match status" value="1"/>
</dbReference>
<keyword evidence="5" id="KW-1185">Reference proteome</keyword>
<dbReference type="OrthoDB" id="186379at2"/>
<sequence length="304" mass="32436">MQHRHSVSAHRLLGAIAALSLGALSILPVQAADNIIRLATTTSTYNSGLLDNLLPPYEKAHDVTIQVIAVGTGKALRMGQDGDVDVVMTHAPGAERTFVDAGYGVEPHGVMYNDFVLLGPKADPAAVKGMQDVDAALSKIATANAGFVSRGDDSGTHKKELTLWKSADVVPEFSGYKSVGQGMGKVLSMASELQDYTLSDRGTWLAMQDKLDLSVLVEGDARLFNPYQVILVNPANHEGLNTDGARELAEWLISKEGQQAINDFRLKGKALFHASHGETGFDAQQTADSTSPSQGKVEQAEPRS</sequence>
<dbReference type="RefSeq" id="WP_024953336.1">
    <property type="nucleotide sequence ID" value="NZ_CAWOWR010000107.1"/>
</dbReference>
<dbReference type="InterPro" id="IPR052738">
    <property type="entry name" value="ABC-Tungstate_binding"/>
</dbReference>
<dbReference type="AlphaFoldDB" id="A0A558HNM9"/>
<name>A0A558HNM9_9GAMM</name>
<feature type="signal peptide" evidence="2">
    <location>
        <begin position="1"/>
        <end position="31"/>
    </location>
</feature>
<protein>
    <submittedName>
        <fullName evidence="4">Tungsten ABC transporter substrate-binding protein</fullName>
    </submittedName>
</protein>
<evidence type="ECO:0000256" key="2">
    <source>
        <dbReference type="SAM" id="SignalP"/>
    </source>
</evidence>
<dbReference type="PANTHER" id="PTHR37945:SF1">
    <property type="entry name" value="EXTRACELLULAR TUNGSTATE BINDING PROTEIN"/>
    <property type="match status" value="1"/>
</dbReference>
<organism evidence="4 5">
    <name type="scientific">Cobetia crustatorum</name>
    <dbReference type="NCBI Taxonomy" id="553385"/>
    <lineage>
        <taxon>Bacteria</taxon>
        <taxon>Pseudomonadati</taxon>
        <taxon>Pseudomonadota</taxon>
        <taxon>Gammaproteobacteria</taxon>
        <taxon>Oceanospirillales</taxon>
        <taxon>Halomonadaceae</taxon>
        <taxon>Cobetia</taxon>
    </lineage>
</organism>
<feature type="domain" description="PBP" evidence="3">
    <location>
        <begin position="37"/>
        <end position="256"/>
    </location>
</feature>